<feature type="coiled-coil region" evidence="1">
    <location>
        <begin position="66"/>
        <end position="170"/>
    </location>
</feature>
<protein>
    <submittedName>
        <fullName evidence="2">Uncharacterized protein</fullName>
    </submittedName>
</protein>
<gene>
    <name evidence="2" type="ORF">NNJEOMEG_00142</name>
</gene>
<dbReference type="RefSeq" id="WP_173080329.1">
    <property type="nucleotide sequence ID" value="NZ_BLTE01000001.1"/>
</dbReference>
<organism evidence="2 3">
    <name type="scientific">Fundidesulfovibrio magnetotacticus</name>
    <dbReference type="NCBI Taxonomy" id="2730080"/>
    <lineage>
        <taxon>Bacteria</taxon>
        <taxon>Pseudomonadati</taxon>
        <taxon>Thermodesulfobacteriota</taxon>
        <taxon>Desulfovibrionia</taxon>
        <taxon>Desulfovibrionales</taxon>
        <taxon>Desulfovibrionaceae</taxon>
        <taxon>Fundidesulfovibrio</taxon>
    </lineage>
</organism>
<keyword evidence="1" id="KW-0175">Coiled coil</keyword>
<reference evidence="2 3" key="2">
    <citation type="submission" date="2020-05" db="EMBL/GenBank/DDBJ databases">
        <title>Draft genome sequence of Desulfovibrio sp. strainFSS-1.</title>
        <authorList>
            <person name="Shimoshige H."/>
            <person name="Kobayashi H."/>
            <person name="Maekawa T."/>
        </authorList>
    </citation>
    <scope>NUCLEOTIDE SEQUENCE [LARGE SCALE GENOMIC DNA]</scope>
    <source>
        <strain evidence="2 3">SIID29052-01</strain>
    </source>
</reference>
<dbReference type="Proteomes" id="UP000494245">
    <property type="component" value="Unassembled WGS sequence"/>
</dbReference>
<sequence>MEEDHATAPSEHESTRQPETALISGIVSRLAGQNQRLALLMEQFAVAEAQRRMVFEERIFELRSVARQALDEKDRLEHASARSKAELAAMSAQAARFADRASQCQERLDAAQREVEVLKRELNSCRDRLADSERARHEAQDALRSQREVNQELKRDLDRLQRQWQQIIDRDR</sequence>
<evidence type="ECO:0000313" key="2">
    <source>
        <dbReference type="EMBL" id="GFK92318.1"/>
    </source>
</evidence>
<proteinExistence type="predicted"/>
<accession>A0A6V8LPR1</accession>
<reference evidence="2 3" key="1">
    <citation type="submission" date="2020-04" db="EMBL/GenBank/DDBJ databases">
        <authorList>
            <consortium name="Desulfovibrio sp. FSS-1 genome sequencing consortium"/>
            <person name="Shimoshige H."/>
            <person name="Kobayashi H."/>
            <person name="Maekawa T."/>
        </authorList>
    </citation>
    <scope>NUCLEOTIDE SEQUENCE [LARGE SCALE GENOMIC DNA]</scope>
    <source>
        <strain evidence="2 3">SIID29052-01</strain>
    </source>
</reference>
<comment type="caution">
    <text evidence="2">The sequence shown here is derived from an EMBL/GenBank/DDBJ whole genome shotgun (WGS) entry which is preliminary data.</text>
</comment>
<evidence type="ECO:0000313" key="3">
    <source>
        <dbReference type="Proteomes" id="UP000494245"/>
    </source>
</evidence>
<dbReference type="AlphaFoldDB" id="A0A6V8LPR1"/>
<keyword evidence="3" id="KW-1185">Reference proteome</keyword>
<evidence type="ECO:0000256" key="1">
    <source>
        <dbReference type="SAM" id="Coils"/>
    </source>
</evidence>
<name>A0A6V8LPR1_9BACT</name>
<dbReference type="EMBL" id="BLTE01000001">
    <property type="protein sequence ID" value="GFK92318.1"/>
    <property type="molecule type" value="Genomic_DNA"/>
</dbReference>